<keyword evidence="2" id="KW-1185">Reference proteome</keyword>
<protein>
    <submittedName>
        <fullName evidence="1">Capsular biosynthesis protein</fullName>
    </submittedName>
</protein>
<dbReference type="EMBL" id="JRWR01000023">
    <property type="protein sequence ID" value="KHD23475.1"/>
    <property type="molecule type" value="Genomic_DNA"/>
</dbReference>
<evidence type="ECO:0000313" key="1">
    <source>
        <dbReference type="EMBL" id="KHD23475.1"/>
    </source>
</evidence>
<organism evidence="1 2">
    <name type="scientific">Vibrio caribbeanicus</name>
    <dbReference type="NCBI Taxonomy" id="701175"/>
    <lineage>
        <taxon>Bacteria</taxon>
        <taxon>Pseudomonadati</taxon>
        <taxon>Pseudomonadota</taxon>
        <taxon>Gammaproteobacteria</taxon>
        <taxon>Vibrionales</taxon>
        <taxon>Vibrionaceae</taxon>
        <taxon>Vibrio</taxon>
    </lineage>
</organism>
<comment type="caution">
    <text evidence="1">The sequence shown here is derived from an EMBL/GenBank/DDBJ whole genome shotgun (WGS) entry which is preliminary data.</text>
</comment>
<name>A0ACC4NSF5_9VIBR</name>
<dbReference type="Proteomes" id="UP000030421">
    <property type="component" value="Unassembled WGS sequence"/>
</dbReference>
<gene>
    <name evidence="1" type="ORF">NM09_18580</name>
</gene>
<accession>A0ACC4NSF5</accession>
<proteinExistence type="predicted"/>
<reference evidence="1" key="1">
    <citation type="submission" date="2014-10" db="EMBL/GenBank/DDBJ databases">
        <title>Genome sequencing of Vibrio caribbeanicus T14.</title>
        <authorList>
            <person name="Chan K.-G."/>
            <person name="Mohamad N.I."/>
        </authorList>
    </citation>
    <scope>NUCLEOTIDE SEQUENCE</scope>
    <source>
        <strain evidence="1">T14</strain>
    </source>
</reference>
<sequence>MNILSLDSPYSPFFSLVVEQISQVTSFHGIFSKSGYKHYFSGDKCHFIGDILVNHSTTTEDDSKLAIWSNNHYSAYVRKFEQRELSAEEIKKFARFANFFRSYLKDNSIDFVMMHNDLRWHHAIARKICIEEGTPFCVSELGLFRPYTTTLDFHGVNANSSVTSLEIDFSQYADWAGRQLDVPNSFHGHESKTSKLNFAYFLLLNKLGGVAGRNSPILHNPFRIRPYIKRFWEQSVKRRVHTASNASESLPEKPYVFFPMQLENDTQFLIHSDFSSNQSLLEQVERAFYNSTLSETHQLVVKLHPNDLGCYEAKEETLFTKANTTKLVNQSDAIVSVNSTVCMEAIETDKPLFVLGRAFFAREDVCQPISIEELSDGLSNPKPVDVAARKGFINYLKYEYSVHGAGYSYTDSQLKRIAKQIEHRVKNTTNIK</sequence>
<evidence type="ECO:0000313" key="2">
    <source>
        <dbReference type="Proteomes" id="UP000030421"/>
    </source>
</evidence>